<organism evidence="2 3">
    <name type="scientific">Encephalitozoon romaleae (strain SJ-2008)</name>
    <name type="common">Microsporidian parasite</name>
    <dbReference type="NCBI Taxonomy" id="1178016"/>
    <lineage>
        <taxon>Eukaryota</taxon>
        <taxon>Fungi</taxon>
        <taxon>Fungi incertae sedis</taxon>
        <taxon>Microsporidia</taxon>
        <taxon>Unikaryonidae</taxon>
        <taxon>Encephalitozoon</taxon>
    </lineage>
</organism>
<dbReference type="Proteomes" id="UP000010094">
    <property type="component" value="Chromosome V"/>
</dbReference>
<evidence type="ECO:0000313" key="2">
    <source>
        <dbReference type="EMBL" id="AFN83066.1"/>
    </source>
</evidence>
<sequence>MGVRIITYSSSISLPPTMFIRNTLLQNIQMKLSYTHIHFTDSLEDISTCDILVVDGNIMSVDTLEDLKKIHSKTILWTKDMVNDTIWLVEKFDKASDKNYIAIINGHVNVEERDAESHAPQKPSLGPKTESKEDPKRSYLDLKFSNLEKRRPIESIFSRLHLSRNQ</sequence>
<dbReference type="OrthoDB" id="2191842at2759"/>
<proteinExistence type="predicted"/>
<reference evidence="2 3" key="1">
    <citation type="journal article" date="2012" name="Proc. Natl. Acad. Sci. U.S.A.">
        <title>Gain and loss of multiple functionally related, horizontally transferred genes in the reduced genomes of two microsporidian parasites.</title>
        <authorList>
            <person name="Pombert J.-F."/>
            <person name="Selman M."/>
            <person name="Burki F."/>
            <person name="Bardell F.T."/>
            <person name="Farinelli L."/>
            <person name="Solter L.F."/>
            <person name="Whitman D.W."/>
            <person name="Weiss L.M."/>
            <person name="Corradi N."/>
            <person name="Keeling P.J."/>
        </authorList>
    </citation>
    <scope>NUCLEOTIDE SEQUENCE [LARGE SCALE GENOMIC DNA]</scope>
    <source>
        <strain evidence="2 3">SJ-2008</strain>
    </source>
</reference>
<accession>I6ZTR6</accession>
<keyword evidence="3" id="KW-1185">Reference proteome</keyword>
<dbReference type="VEuPathDB" id="MicrosporidiaDB:EROM_051360"/>
<protein>
    <submittedName>
        <fullName evidence="2">Uncharacterized protein</fullName>
    </submittedName>
</protein>
<evidence type="ECO:0000313" key="3">
    <source>
        <dbReference type="Proteomes" id="UP000010094"/>
    </source>
</evidence>
<dbReference type="KEGG" id="ero:EROM_051360"/>
<feature type="region of interest" description="Disordered" evidence="1">
    <location>
        <begin position="113"/>
        <end position="137"/>
    </location>
</feature>
<dbReference type="AlphaFoldDB" id="I6ZTR6"/>
<dbReference type="GeneID" id="20521367"/>
<evidence type="ECO:0000256" key="1">
    <source>
        <dbReference type="SAM" id="MobiDB-lite"/>
    </source>
</evidence>
<gene>
    <name evidence="2" type="ordered locus">EROM_051360</name>
</gene>
<dbReference type="EMBL" id="CP003522">
    <property type="protein sequence ID" value="AFN83066.1"/>
    <property type="molecule type" value="Genomic_DNA"/>
</dbReference>
<dbReference type="RefSeq" id="XP_009264563.1">
    <property type="nucleotide sequence ID" value="XM_009266288.1"/>
</dbReference>
<name>I6ZTR6_ENCRO</name>
<dbReference type="HOGENOM" id="CLU_1602703_0_0_1"/>